<evidence type="ECO:0000259" key="7">
    <source>
        <dbReference type="PROSITE" id="PS50059"/>
    </source>
</evidence>
<proteinExistence type="predicted"/>
<dbReference type="Proteomes" id="UP001465755">
    <property type="component" value="Unassembled WGS sequence"/>
</dbReference>
<keyword evidence="4 5" id="KW-0413">Isomerase</keyword>
<reference evidence="8 9" key="1">
    <citation type="journal article" date="2024" name="Nat. Commun.">
        <title>Phylogenomics reveals the evolutionary origins of lichenization in chlorophyte algae.</title>
        <authorList>
            <person name="Puginier C."/>
            <person name="Libourel C."/>
            <person name="Otte J."/>
            <person name="Skaloud P."/>
            <person name="Haon M."/>
            <person name="Grisel S."/>
            <person name="Petersen M."/>
            <person name="Berrin J.G."/>
            <person name="Delaux P.M."/>
            <person name="Dal Grande F."/>
            <person name="Keller J."/>
        </authorList>
    </citation>
    <scope>NUCLEOTIDE SEQUENCE [LARGE SCALE GENOMIC DNA]</scope>
    <source>
        <strain evidence="8 9">SAG 2036</strain>
    </source>
</reference>
<dbReference type="Pfam" id="PF00254">
    <property type="entry name" value="FKBP_C"/>
    <property type="match status" value="1"/>
</dbReference>
<dbReference type="Gene3D" id="3.10.50.40">
    <property type="match status" value="1"/>
</dbReference>
<evidence type="ECO:0000256" key="2">
    <source>
        <dbReference type="ARBA" id="ARBA00013194"/>
    </source>
</evidence>
<dbReference type="PANTHER" id="PTHR45779:SF11">
    <property type="entry name" value="PEPTIDYLPROLYL ISOMERASE"/>
    <property type="match status" value="1"/>
</dbReference>
<evidence type="ECO:0000256" key="3">
    <source>
        <dbReference type="ARBA" id="ARBA00023110"/>
    </source>
</evidence>
<dbReference type="InterPro" id="IPR046357">
    <property type="entry name" value="PPIase_dom_sf"/>
</dbReference>
<comment type="caution">
    <text evidence="8">The sequence shown here is derived from an EMBL/GenBank/DDBJ whole genome shotgun (WGS) entry which is preliminary data.</text>
</comment>
<dbReference type="AlphaFoldDB" id="A0AAW1PW26"/>
<dbReference type="GO" id="GO:0003755">
    <property type="term" value="F:peptidyl-prolyl cis-trans isomerase activity"/>
    <property type="evidence" value="ECO:0007669"/>
    <property type="project" value="UniProtKB-KW"/>
</dbReference>
<dbReference type="InterPro" id="IPR044609">
    <property type="entry name" value="FKBP2/11"/>
</dbReference>
<feature type="signal peptide" evidence="6">
    <location>
        <begin position="1"/>
        <end position="21"/>
    </location>
</feature>
<dbReference type="PANTHER" id="PTHR45779">
    <property type="entry name" value="PEPTIDYLPROLYL ISOMERASE"/>
    <property type="match status" value="1"/>
</dbReference>
<organism evidence="8 9">
    <name type="scientific">Symbiochloris irregularis</name>
    <dbReference type="NCBI Taxonomy" id="706552"/>
    <lineage>
        <taxon>Eukaryota</taxon>
        <taxon>Viridiplantae</taxon>
        <taxon>Chlorophyta</taxon>
        <taxon>core chlorophytes</taxon>
        <taxon>Trebouxiophyceae</taxon>
        <taxon>Trebouxiales</taxon>
        <taxon>Trebouxiaceae</taxon>
        <taxon>Symbiochloris</taxon>
    </lineage>
</organism>
<keyword evidence="6" id="KW-0732">Signal</keyword>
<dbReference type="FunFam" id="3.10.50.40:FF:000006">
    <property type="entry name" value="Peptidyl-prolyl cis-trans isomerase"/>
    <property type="match status" value="1"/>
</dbReference>
<name>A0AAW1PW26_9CHLO</name>
<keyword evidence="3 5" id="KW-0697">Rotamase</keyword>
<dbReference type="GO" id="GO:0005783">
    <property type="term" value="C:endoplasmic reticulum"/>
    <property type="evidence" value="ECO:0007669"/>
    <property type="project" value="TreeGrafter"/>
</dbReference>
<sequence length="152" mass="16211">MGRNAVLLLCISALLLSVGEAKKKAKNVDKLQIGVKHKPSVCTLKSKSGDKLFIHYTGSLTDGTVFDSSVTRGTPFSFTLGQGMVIRGWDQGLQNMCVGEKRKLKIPADLGYGERGSPPKIPGGATLIFETELISIGSGSVEMNVNQISSEL</sequence>
<feature type="chain" id="PRO_5043867233" description="peptidylprolyl isomerase" evidence="6">
    <location>
        <begin position="22"/>
        <end position="152"/>
    </location>
</feature>
<protein>
    <recommendedName>
        <fullName evidence="2 5">peptidylprolyl isomerase</fullName>
        <ecNumber evidence="2 5">5.2.1.8</ecNumber>
    </recommendedName>
</protein>
<evidence type="ECO:0000313" key="9">
    <source>
        <dbReference type="Proteomes" id="UP001465755"/>
    </source>
</evidence>
<dbReference type="SUPFAM" id="SSF54534">
    <property type="entry name" value="FKBP-like"/>
    <property type="match status" value="1"/>
</dbReference>
<keyword evidence="9" id="KW-1185">Reference proteome</keyword>
<evidence type="ECO:0000313" key="8">
    <source>
        <dbReference type="EMBL" id="KAK9812374.1"/>
    </source>
</evidence>
<evidence type="ECO:0000256" key="5">
    <source>
        <dbReference type="PROSITE-ProRule" id="PRU00277"/>
    </source>
</evidence>
<evidence type="ECO:0000256" key="6">
    <source>
        <dbReference type="SAM" id="SignalP"/>
    </source>
</evidence>
<dbReference type="EC" id="5.2.1.8" evidence="2 5"/>
<evidence type="ECO:0000256" key="1">
    <source>
        <dbReference type="ARBA" id="ARBA00000971"/>
    </source>
</evidence>
<dbReference type="InterPro" id="IPR001179">
    <property type="entry name" value="PPIase_FKBP_dom"/>
</dbReference>
<comment type="catalytic activity">
    <reaction evidence="1 5">
        <text>[protein]-peptidylproline (omega=180) = [protein]-peptidylproline (omega=0)</text>
        <dbReference type="Rhea" id="RHEA:16237"/>
        <dbReference type="Rhea" id="RHEA-COMP:10747"/>
        <dbReference type="Rhea" id="RHEA-COMP:10748"/>
        <dbReference type="ChEBI" id="CHEBI:83833"/>
        <dbReference type="ChEBI" id="CHEBI:83834"/>
        <dbReference type="EC" id="5.2.1.8"/>
    </reaction>
</comment>
<gene>
    <name evidence="8" type="ORF">WJX73_005813</name>
</gene>
<evidence type="ECO:0000256" key="4">
    <source>
        <dbReference type="ARBA" id="ARBA00023235"/>
    </source>
</evidence>
<dbReference type="EMBL" id="JALJOQ010000007">
    <property type="protein sequence ID" value="KAK9812374.1"/>
    <property type="molecule type" value="Genomic_DNA"/>
</dbReference>
<dbReference type="PROSITE" id="PS50059">
    <property type="entry name" value="FKBP_PPIASE"/>
    <property type="match status" value="1"/>
</dbReference>
<accession>A0AAW1PW26</accession>
<feature type="domain" description="PPIase FKBP-type" evidence="7">
    <location>
        <begin position="49"/>
        <end position="137"/>
    </location>
</feature>